<feature type="non-terminal residue" evidence="1">
    <location>
        <position position="1"/>
    </location>
</feature>
<accession>A0A392TLG6</accession>
<dbReference type="AlphaFoldDB" id="A0A392TLG6"/>
<organism evidence="1 2">
    <name type="scientific">Trifolium medium</name>
    <dbReference type="NCBI Taxonomy" id="97028"/>
    <lineage>
        <taxon>Eukaryota</taxon>
        <taxon>Viridiplantae</taxon>
        <taxon>Streptophyta</taxon>
        <taxon>Embryophyta</taxon>
        <taxon>Tracheophyta</taxon>
        <taxon>Spermatophyta</taxon>
        <taxon>Magnoliopsida</taxon>
        <taxon>eudicotyledons</taxon>
        <taxon>Gunneridae</taxon>
        <taxon>Pentapetalae</taxon>
        <taxon>rosids</taxon>
        <taxon>fabids</taxon>
        <taxon>Fabales</taxon>
        <taxon>Fabaceae</taxon>
        <taxon>Papilionoideae</taxon>
        <taxon>50 kb inversion clade</taxon>
        <taxon>NPAAA clade</taxon>
        <taxon>Hologalegina</taxon>
        <taxon>IRL clade</taxon>
        <taxon>Trifolieae</taxon>
        <taxon>Trifolium</taxon>
    </lineage>
</organism>
<keyword evidence="2" id="KW-1185">Reference proteome</keyword>
<evidence type="ECO:0000313" key="1">
    <source>
        <dbReference type="EMBL" id="MCI62001.1"/>
    </source>
</evidence>
<protein>
    <submittedName>
        <fullName evidence="1">Uncharacterized protein</fullName>
    </submittedName>
</protein>
<proteinExistence type="predicted"/>
<name>A0A392TLG6_9FABA</name>
<dbReference type="EMBL" id="LXQA010610618">
    <property type="protein sequence ID" value="MCI62001.1"/>
    <property type="molecule type" value="Genomic_DNA"/>
</dbReference>
<evidence type="ECO:0000313" key="2">
    <source>
        <dbReference type="Proteomes" id="UP000265520"/>
    </source>
</evidence>
<sequence length="57" mass="6636">CTEQGFAYTPADNVYHSVKLDTTHGFIWEREEIDDGPCEEEGKIRPTGWDIDEHYYA</sequence>
<dbReference type="Proteomes" id="UP000265520">
    <property type="component" value="Unassembled WGS sequence"/>
</dbReference>
<comment type="caution">
    <text evidence="1">The sequence shown here is derived from an EMBL/GenBank/DDBJ whole genome shotgun (WGS) entry which is preliminary data.</text>
</comment>
<reference evidence="1 2" key="1">
    <citation type="journal article" date="2018" name="Front. Plant Sci.">
        <title>Red Clover (Trifolium pratense) and Zigzag Clover (T. medium) - A Picture of Genomic Similarities and Differences.</title>
        <authorList>
            <person name="Dluhosova J."/>
            <person name="Istvanek J."/>
            <person name="Nedelnik J."/>
            <person name="Repkova J."/>
        </authorList>
    </citation>
    <scope>NUCLEOTIDE SEQUENCE [LARGE SCALE GENOMIC DNA]</scope>
    <source>
        <strain evidence="2">cv. 10/8</strain>
        <tissue evidence="1">Leaf</tissue>
    </source>
</reference>